<gene>
    <name evidence="2" type="ORF">CEPID_09885</name>
</gene>
<reference evidence="2 3" key="1">
    <citation type="submission" date="2015-05" db="EMBL/GenBank/DDBJ databases">
        <title>Complete genome sequence of Corynebacterium epidermidicanis DSM 45586, isolated from the skin of a dog suffering from pruritus.</title>
        <authorList>
            <person name="Ruckert C."/>
            <person name="Albersmeier A."/>
            <person name="Winkler A."/>
            <person name="Tauch A."/>
        </authorList>
    </citation>
    <scope>NUCLEOTIDE SEQUENCE [LARGE SCALE GENOMIC DNA]</scope>
    <source>
        <strain evidence="2 3">DSM 45586</strain>
    </source>
</reference>
<keyword evidence="1" id="KW-0472">Membrane</keyword>
<feature type="transmembrane region" description="Helical" evidence="1">
    <location>
        <begin position="128"/>
        <end position="159"/>
    </location>
</feature>
<dbReference type="STRING" id="1050174.CEPID_09885"/>
<accession>A0A0G3GRS1</accession>
<proteinExistence type="predicted"/>
<sequence length="165" mass="17795">MNAQEEFHLLARDSHPGQWWRPFAELAMLLAVFVLSLIVLMIGIDALTGEYSDQVGGAIAFISIVPAVLLAVRVAGRRPIPQPLWAPTIPSTRNRQLIISLQVSLATMSVFVLVTWQPLGTEVMDTPMWMLVGFLLVTPVMSFAEGAFVPCLAAAVLLVGGSSPA</sequence>
<evidence type="ECO:0000313" key="3">
    <source>
        <dbReference type="Proteomes" id="UP000035368"/>
    </source>
</evidence>
<organism evidence="2 3">
    <name type="scientific">Corynebacterium epidermidicanis</name>
    <dbReference type="NCBI Taxonomy" id="1050174"/>
    <lineage>
        <taxon>Bacteria</taxon>
        <taxon>Bacillati</taxon>
        <taxon>Actinomycetota</taxon>
        <taxon>Actinomycetes</taxon>
        <taxon>Mycobacteriales</taxon>
        <taxon>Corynebacteriaceae</taxon>
        <taxon>Corynebacterium</taxon>
    </lineage>
</organism>
<feature type="transmembrane region" description="Helical" evidence="1">
    <location>
        <begin position="56"/>
        <end position="76"/>
    </location>
</feature>
<dbReference type="RefSeq" id="WP_047240782.1">
    <property type="nucleotide sequence ID" value="NZ_CP011541.1"/>
</dbReference>
<dbReference type="EMBL" id="CP011541">
    <property type="protein sequence ID" value="AKK03819.1"/>
    <property type="molecule type" value="Genomic_DNA"/>
</dbReference>
<evidence type="ECO:0000256" key="1">
    <source>
        <dbReference type="SAM" id="Phobius"/>
    </source>
</evidence>
<keyword evidence="3" id="KW-1185">Reference proteome</keyword>
<keyword evidence="1" id="KW-1133">Transmembrane helix</keyword>
<evidence type="ECO:0000313" key="2">
    <source>
        <dbReference type="EMBL" id="AKK03819.1"/>
    </source>
</evidence>
<name>A0A0G3GRS1_9CORY</name>
<keyword evidence="1" id="KW-0812">Transmembrane</keyword>
<feature type="transmembrane region" description="Helical" evidence="1">
    <location>
        <begin position="97"/>
        <end position="116"/>
    </location>
</feature>
<dbReference type="PATRIC" id="fig|1050174.4.peg.1996"/>
<dbReference type="AlphaFoldDB" id="A0A0G3GRS1"/>
<dbReference type="Proteomes" id="UP000035368">
    <property type="component" value="Chromosome"/>
</dbReference>
<protein>
    <submittedName>
        <fullName evidence="2">Uncharacterized protein</fullName>
    </submittedName>
</protein>
<dbReference type="KEGG" id="cei:CEPID_09885"/>
<feature type="transmembrane region" description="Helical" evidence="1">
    <location>
        <begin position="26"/>
        <end position="44"/>
    </location>
</feature>